<comment type="caution">
    <text evidence="3">The sequence shown here is derived from an EMBL/GenBank/DDBJ whole genome shotgun (WGS) entry which is preliminary data.</text>
</comment>
<feature type="compositionally biased region" description="Basic and acidic residues" evidence="2">
    <location>
        <begin position="805"/>
        <end position="824"/>
    </location>
</feature>
<feature type="region of interest" description="Disordered" evidence="2">
    <location>
        <begin position="615"/>
        <end position="831"/>
    </location>
</feature>
<proteinExistence type="predicted"/>
<evidence type="ECO:0000313" key="4">
    <source>
        <dbReference type="Proteomes" id="UP001222325"/>
    </source>
</evidence>
<evidence type="ECO:0000256" key="1">
    <source>
        <dbReference type="SAM" id="Coils"/>
    </source>
</evidence>
<organism evidence="3 4">
    <name type="scientific">Mycena belliarum</name>
    <dbReference type="NCBI Taxonomy" id="1033014"/>
    <lineage>
        <taxon>Eukaryota</taxon>
        <taxon>Fungi</taxon>
        <taxon>Dikarya</taxon>
        <taxon>Basidiomycota</taxon>
        <taxon>Agaricomycotina</taxon>
        <taxon>Agaricomycetes</taxon>
        <taxon>Agaricomycetidae</taxon>
        <taxon>Agaricales</taxon>
        <taxon>Marasmiineae</taxon>
        <taxon>Mycenaceae</taxon>
        <taxon>Mycena</taxon>
    </lineage>
</organism>
<dbReference type="EMBL" id="JARJCN010000007">
    <property type="protein sequence ID" value="KAJ7099318.1"/>
    <property type="molecule type" value="Genomic_DNA"/>
</dbReference>
<feature type="compositionally biased region" description="Low complexity" evidence="2">
    <location>
        <begin position="373"/>
        <end position="391"/>
    </location>
</feature>
<gene>
    <name evidence="3" type="ORF">B0H15DRAFT_1001951</name>
</gene>
<feature type="region of interest" description="Disordered" evidence="2">
    <location>
        <begin position="345"/>
        <end position="410"/>
    </location>
</feature>
<feature type="region of interest" description="Disordered" evidence="2">
    <location>
        <begin position="852"/>
        <end position="959"/>
    </location>
</feature>
<feature type="coiled-coil region" evidence="1">
    <location>
        <begin position="188"/>
        <end position="215"/>
    </location>
</feature>
<evidence type="ECO:0000256" key="2">
    <source>
        <dbReference type="SAM" id="MobiDB-lite"/>
    </source>
</evidence>
<protein>
    <submittedName>
        <fullName evidence="3">Uncharacterized protein</fullName>
    </submittedName>
</protein>
<name>A0AAD6UHJ4_9AGAR</name>
<sequence length="959" mass="103162">MAPKHWANELQLEWLHSKMGGYLASKAGGDQIDFFTKLDEAWLGRWPEEEACGLPAKESGTELSPAETEQLAVALNGRKQQLRVWYRNHVKKDRESGTKATKKDDTLSISAALWRETQRRRDPQRIELWQKAYPERVKDALEAGGYYAFKAGELEWVMVDEDTNDAIASGRLKRLAAERMKLWRKITLEAFEDESDEIKAEMERELKKVKAKKLESKEPVKLTPESADASIKQLEAIIEHFHDLIQTKTGWRGFSVLGGPTPSSGGRLNYTVYSCGRTPAGNTFRESHPKWEQDVGQPFSQWLSRCYTRFERDSMALPDNGDDSDSDVECEADIQEEEQVKLKANEKVKAQKKAAGPQFKAPKRHRKSAKSIAATTATATNPMGQVPQGSAIPPPPIAPAQVPSTPMSGAPQIPPPPIAPAHVPSTPMSGAPQILPPPITLAQVPPTPPVAASAPRDWLARAASPLDENTWEALGCSWDSELPPGPGPDDYAPELSATGTFYLPEAGYDLYIPMSPRTAAGLNTVLAHGMDPMPSFEPGGDISFGAQASGVVSAWGDDLGGWGAPMNGDTGSSKVFSFAGATAGEGDGLESGVARPAVLSPYRPFSAPYTPLHLSSPLRLPSPPKQSLVSPPRRSLTPESSVPPRFARSLSPVKRAAGRSTPSIVSATNALRVAMEAAKKRDTMDEFSGEGEREDDEGDDGEEAGLEDDNEGDDGEEAGLEDDNDGVKGGGPGTGFSNQSSDEDDEPLSRYYPASRPMANAPKSKKVPPKTKTQLAKTTRGGGRRVVGASKARGPPATTAGDDAETSREEGNSERAGPAREKPVRTPFTFLQTYGPNGEVIPLPLSMAGEIFGNKGPRGKAGAVASGGERPKPKPRNRLHNRDGPSDLIILPRPIGGAMPTIPELGRPGRNRRPPKNANDDLAVLEALKARKAGGTKTTAAGTGTKRRSDETEEVTSKR</sequence>
<feature type="compositionally biased region" description="Polar residues" evidence="2">
    <location>
        <begin position="660"/>
        <end position="669"/>
    </location>
</feature>
<feature type="compositionally biased region" description="Low complexity" evidence="2">
    <location>
        <begin position="933"/>
        <end position="944"/>
    </location>
</feature>
<dbReference type="AlphaFoldDB" id="A0AAD6UHJ4"/>
<keyword evidence="1" id="KW-0175">Coiled coil</keyword>
<feature type="compositionally biased region" description="Low complexity" evidence="2">
    <location>
        <begin position="770"/>
        <end position="779"/>
    </location>
</feature>
<keyword evidence="4" id="KW-1185">Reference proteome</keyword>
<reference evidence="3" key="1">
    <citation type="submission" date="2023-03" db="EMBL/GenBank/DDBJ databases">
        <title>Massive genome expansion in bonnet fungi (Mycena s.s.) driven by repeated elements and novel gene families across ecological guilds.</title>
        <authorList>
            <consortium name="Lawrence Berkeley National Laboratory"/>
            <person name="Harder C.B."/>
            <person name="Miyauchi S."/>
            <person name="Viragh M."/>
            <person name="Kuo A."/>
            <person name="Thoen E."/>
            <person name="Andreopoulos B."/>
            <person name="Lu D."/>
            <person name="Skrede I."/>
            <person name="Drula E."/>
            <person name="Henrissat B."/>
            <person name="Morin E."/>
            <person name="Kohler A."/>
            <person name="Barry K."/>
            <person name="LaButti K."/>
            <person name="Morin E."/>
            <person name="Salamov A."/>
            <person name="Lipzen A."/>
            <person name="Mereny Z."/>
            <person name="Hegedus B."/>
            <person name="Baldrian P."/>
            <person name="Stursova M."/>
            <person name="Weitz H."/>
            <person name="Taylor A."/>
            <person name="Grigoriev I.V."/>
            <person name="Nagy L.G."/>
            <person name="Martin F."/>
            <person name="Kauserud H."/>
        </authorList>
    </citation>
    <scope>NUCLEOTIDE SEQUENCE</scope>
    <source>
        <strain evidence="3">CBHHK173m</strain>
    </source>
</reference>
<feature type="compositionally biased region" description="Low complexity" evidence="2">
    <location>
        <begin position="399"/>
        <end position="410"/>
    </location>
</feature>
<dbReference type="Proteomes" id="UP001222325">
    <property type="component" value="Unassembled WGS sequence"/>
</dbReference>
<feature type="compositionally biased region" description="Basic and acidic residues" evidence="2">
    <location>
        <begin position="947"/>
        <end position="959"/>
    </location>
</feature>
<feature type="compositionally biased region" description="Acidic residues" evidence="2">
    <location>
        <begin position="685"/>
        <end position="724"/>
    </location>
</feature>
<accession>A0AAD6UHJ4</accession>
<evidence type="ECO:0000313" key="3">
    <source>
        <dbReference type="EMBL" id="KAJ7099318.1"/>
    </source>
</evidence>